<sequence length="98" mass="10886">MQKDKIVVPVLKDVVVVGREVKNNLPPILNEAQVKAFQQQMEDIIQSRLQVALQKAGSNALSDITVKKITQDAIQDIKAYLDKKLPILIKAVAKQPSK</sequence>
<evidence type="ECO:0000313" key="2">
    <source>
        <dbReference type="Proteomes" id="UP000005744"/>
    </source>
</evidence>
<accession>I3CIV6</accession>
<dbReference type="Proteomes" id="UP000005744">
    <property type="component" value="Unassembled WGS sequence"/>
</dbReference>
<name>I3CIV6_9GAMM</name>
<gene>
    <name evidence="1" type="ORF">BegalDRAFT_2708</name>
</gene>
<proteinExistence type="predicted"/>
<dbReference type="STRING" id="395493.BegalDRAFT_2708"/>
<reference evidence="1 2" key="1">
    <citation type="submission" date="2011-11" db="EMBL/GenBank/DDBJ databases">
        <title>Improved High-Quality Draft sequence of Beggiatoa alba B18lD.</title>
        <authorList>
            <consortium name="US DOE Joint Genome Institute"/>
            <person name="Lucas S."/>
            <person name="Han J."/>
            <person name="Lapidus A."/>
            <person name="Cheng J.-F."/>
            <person name="Goodwin L."/>
            <person name="Pitluck S."/>
            <person name="Peters L."/>
            <person name="Mikhailova N."/>
            <person name="Held B."/>
            <person name="Detter J.C."/>
            <person name="Han C."/>
            <person name="Tapia R."/>
            <person name="Land M."/>
            <person name="Hauser L."/>
            <person name="Kyrpides N."/>
            <person name="Ivanova N."/>
            <person name="Pagani I."/>
            <person name="Samuel K."/>
            <person name="Teske A."/>
            <person name="Mueller J."/>
            <person name="Woyke T."/>
        </authorList>
    </citation>
    <scope>NUCLEOTIDE SEQUENCE [LARGE SCALE GENOMIC DNA]</scope>
    <source>
        <strain evidence="1 2">B18LD</strain>
    </source>
</reference>
<organism evidence="1 2">
    <name type="scientific">Beggiatoa alba B18LD</name>
    <dbReference type="NCBI Taxonomy" id="395493"/>
    <lineage>
        <taxon>Bacteria</taxon>
        <taxon>Pseudomonadati</taxon>
        <taxon>Pseudomonadota</taxon>
        <taxon>Gammaproteobacteria</taxon>
        <taxon>Thiotrichales</taxon>
        <taxon>Thiotrichaceae</taxon>
        <taxon>Beggiatoa</taxon>
    </lineage>
</organism>
<dbReference type="EMBL" id="JH600070">
    <property type="protein sequence ID" value="EIJ43549.1"/>
    <property type="molecule type" value="Genomic_DNA"/>
</dbReference>
<dbReference type="HOGENOM" id="CLU_2328141_0_0_6"/>
<evidence type="ECO:0000313" key="1">
    <source>
        <dbReference type="EMBL" id="EIJ43549.1"/>
    </source>
</evidence>
<dbReference type="OrthoDB" id="9917057at2"/>
<keyword evidence="2" id="KW-1185">Reference proteome</keyword>
<dbReference type="AlphaFoldDB" id="I3CIV6"/>
<protein>
    <submittedName>
        <fullName evidence="1">Uncharacterized protein</fullName>
    </submittedName>
</protein>
<dbReference type="RefSeq" id="WP_002690819.1">
    <property type="nucleotide sequence ID" value="NZ_JH600070.1"/>
</dbReference>